<organism evidence="1">
    <name type="scientific">uncultured Caudovirales phage</name>
    <dbReference type="NCBI Taxonomy" id="2100421"/>
    <lineage>
        <taxon>Viruses</taxon>
        <taxon>Duplodnaviria</taxon>
        <taxon>Heunggongvirae</taxon>
        <taxon>Uroviricota</taxon>
        <taxon>Caudoviricetes</taxon>
        <taxon>Peduoviridae</taxon>
        <taxon>Maltschvirus</taxon>
        <taxon>Maltschvirus maltsch</taxon>
    </lineage>
</organism>
<protein>
    <submittedName>
        <fullName evidence="1">Uncharacterized protein</fullName>
    </submittedName>
</protein>
<dbReference type="EMBL" id="LR797210">
    <property type="protein sequence ID" value="CAB4194453.1"/>
    <property type="molecule type" value="Genomic_DNA"/>
</dbReference>
<name>A0A6J5RBA6_9CAUD</name>
<proteinExistence type="predicted"/>
<evidence type="ECO:0000313" key="1">
    <source>
        <dbReference type="EMBL" id="CAB4194453.1"/>
    </source>
</evidence>
<dbReference type="InterPro" id="IPR023292">
    <property type="entry name" value="NTP_PyroPHydrolase-like_dom_sf"/>
</dbReference>
<reference evidence="1" key="1">
    <citation type="submission" date="2020-05" db="EMBL/GenBank/DDBJ databases">
        <authorList>
            <person name="Chiriac C."/>
            <person name="Salcher M."/>
            <person name="Ghai R."/>
            <person name="Kavagutti S V."/>
        </authorList>
    </citation>
    <scope>NUCLEOTIDE SEQUENCE</scope>
</reference>
<gene>
    <name evidence="1" type="ORF">UFOVP1254_67</name>
</gene>
<dbReference type="Gene3D" id="1.10.3420.10">
    <property type="entry name" value="putative ntp pyrophosphohydrolase like domain"/>
    <property type="match status" value="1"/>
</dbReference>
<sequence length="151" mass="16771">MAQFDFLASIVAMNAMYKLPDPGYLTTFPGEPIADRIVKFHKTMLKEVNESNDLLTRLHATGSRLEALVDVADLLGDIVVYCYSEAAKYGIPLDTVLAIIMRSNETKLGTDGKPIYDENGKFCKGPNFVPPEPEIRKLFEALFALKVQNAD</sequence>
<accession>A0A6J5RBA6</accession>